<name>A0ABZ1CD00_9BACT</name>
<feature type="transmembrane region" description="Helical" evidence="1">
    <location>
        <begin position="265"/>
        <end position="288"/>
    </location>
</feature>
<evidence type="ECO:0000256" key="1">
    <source>
        <dbReference type="SAM" id="Phobius"/>
    </source>
</evidence>
<feature type="transmembrane region" description="Helical" evidence="1">
    <location>
        <begin position="344"/>
        <end position="365"/>
    </location>
</feature>
<gene>
    <name evidence="2" type="ORF">K1X11_009020</name>
</gene>
<feature type="transmembrane region" description="Helical" evidence="1">
    <location>
        <begin position="308"/>
        <end position="332"/>
    </location>
</feature>
<evidence type="ECO:0008006" key="4">
    <source>
        <dbReference type="Google" id="ProtNLM"/>
    </source>
</evidence>
<keyword evidence="1" id="KW-0812">Transmembrane</keyword>
<sequence>MSPRPPRLTQLLGWLVLLPLAALIAWAGRNLMFSVFMVYDDEGYVLLSLRNAFTAGALYDEVYTQYGPFFYLWHKALSTLGGWEWTHTAGRWLTLGYWLGTVGLCWDITRRLVPALVAQLFALAGTFAYLWIMTNEPTHPGGMIGFLVALAAWIGLRWDPARHPGSAAAIAAVGAALGLSKINTGLFLLAALWGWLALASRASRLGRIVALVTGPLFALAPLVVMHGLWPAPWVVTFALVVAVALTTVVFVGWRHLPVVPTIARSWAAASVGGVLTATVIIGLTLALGSSLRGILEGVLLGPLRHPDAYWFAFNWRPGTRWAALLAVGLMLLAWRRPESALLRVLLHAVRAALMLAVMAAVFGWVPLLLPSAGFTYGLPLAACLAYPLGNDKSAPGRLWLALLVGWQSLHAYPVAVSQLNWGTFLWVPLLAAGVEDSLRDLPLGSTRDWTRRAVGAIGLVVSLTLAGTMALQGHVHRQQGEALGLPGAEDLVMPTATAVPIQIMTLNARHNTDPLFTFAGAYSFNLWSGVRTPTRANVTHWFSLLHDNQKQAIIDELEASPRAGVIVQLDLLRYLQDQGRRVEGPLVDYLRSHFSTALEIDGYALWLKNGREVPLLGVARWATSSRRLDFNLPEPLPVLSAFELWIYTGAERALVSRFSPDEVSLEPATSGSDEPLFSYHLILPDRAPIVDGLLILRDRDGQPAHILRTY</sequence>
<feature type="transmembrane region" description="Helical" evidence="1">
    <location>
        <begin position="235"/>
        <end position="253"/>
    </location>
</feature>
<keyword evidence="1" id="KW-0472">Membrane</keyword>
<reference evidence="2 3" key="2">
    <citation type="submission" date="2023-12" db="EMBL/GenBank/DDBJ databases">
        <title>Description of an unclassified Opitutus bacterium of Verrucomicrobiota.</title>
        <authorList>
            <person name="Zhang D.-F."/>
        </authorList>
    </citation>
    <scope>NUCLEOTIDE SEQUENCE [LARGE SCALE GENOMIC DNA]</scope>
    <source>
        <strain evidence="2 3">WL0086</strain>
    </source>
</reference>
<feature type="transmembrane region" description="Helical" evidence="1">
    <location>
        <begin position="168"/>
        <end position="196"/>
    </location>
</feature>
<evidence type="ECO:0000313" key="2">
    <source>
        <dbReference type="EMBL" id="WRQ89549.1"/>
    </source>
</evidence>
<organism evidence="2 3">
    <name type="scientific">Actomonas aquatica</name>
    <dbReference type="NCBI Taxonomy" id="2866162"/>
    <lineage>
        <taxon>Bacteria</taxon>
        <taxon>Pseudomonadati</taxon>
        <taxon>Verrucomicrobiota</taxon>
        <taxon>Opitutia</taxon>
        <taxon>Opitutales</taxon>
        <taxon>Opitutaceae</taxon>
        <taxon>Actomonas</taxon>
    </lineage>
</organism>
<feature type="transmembrane region" description="Helical" evidence="1">
    <location>
        <begin position="208"/>
        <end position="229"/>
    </location>
</feature>
<feature type="transmembrane region" description="Helical" evidence="1">
    <location>
        <begin position="112"/>
        <end position="132"/>
    </location>
</feature>
<accession>A0ABZ1CD00</accession>
<dbReference type="EMBL" id="CP139781">
    <property type="protein sequence ID" value="WRQ89549.1"/>
    <property type="molecule type" value="Genomic_DNA"/>
</dbReference>
<keyword evidence="3" id="KW-1185">Reference proteome</keyword>
<feature type="transmembrane region" description="Helical" evidence="1">
    <location>
        <begin position="453"/>
        <end position="471"/>
    </location>
</feature>
<evidence type="ECO:0000313" key="3">
    <source>
        <dbReference type="Proteomes" id="UP000738431"/>
    </source>
</evidence>
<dbReference type="RefSeq" id="WP_221029764.1">
    <property type="nucleotide sequence ID" value="NZ_CP139781.1"/>
</dbReference>
<dbReference type="Proteomes" id="UP000738431">
    <property type="component" value="Chromosome"/>
</dbReference>
<protein>
    <recommendedName>
        <fullName evidence="4">Glycosyltransferase RgtA/B/C/D-like domain-containing protein</fullName>
    </recommendedName>
</protein>
<proteinExistence type="predicted"/>
<feature type="transmembrane region" description="Helical" evidence="1">
    <location>
        <begin position="409"/>
        <end position="433"/>
    </location>
</feature>
<keyword evidence="1" id="KW-1133">Transmembrane helix</keyword>
<reference evidence="2 3" key="1">
    <citation type="submission" date="2021-08" db="EMBL/GenBank/DDBJ databases">
        <authorList>
            <person name="Zhang D."/>
            <person name="Zhang A."/>
            <person name="Wang L."/>
        </authorList>
    </citation>
    <scope>NUCLEOTIDE SEQUENCE [LARGE SCALE GENOMIC DNA]</scope>
    <source>
        <strain evidence="2 3">WL0086</strain>
    </source>
</reference>